<dbReference type="GO" id="GO:0051539">
    <property type="term" value="F:4 iron, 4 sulfur cluster binding"/>
    <property type="evidence" value="ECO:0007669"/>
    <property type="project" value="UniProtKB-KW"/>
</dbReference>
<sequence>MKRERIIKLLLVGVILFFVVRFGIIPMLSGSAFKEYLGRITADKYNFSENEYAVIVVGSEPEGIAAAVSSARTGLKTLLITEDSDLGSYIKRSMIAEIKPDEGIIGGKKENLNRGFYKELFGSLRLGFTAEDYLSSVENLTKQIKNLAILYNCRLTDVVLEGSLLRHIRVNVDGQERVLSAAAYVDATQFGDLLDLCQVPYTTGSADLNLPDTYMPLAFNFMVSGVKWDDMRQIQKTSDFIHQFRQVLMAYQPFYKRTKIESPTFIEQSEDKLIISAIRQWGVNVNDPEDVKQAYADAMDEAILLTAYLKNVLVPFAECTFEAAADELFIPEYRHYAGRYTLTVADILENRDFADKIVLASAPVDAGKFVGNGLSYIITDPNVYAIPLGCIIPVNVDNVLMPGAKASFKSLAATSAGHIPIRITMGESAGLTAAWSFLNNRTPADILSMTGEELDTFKSYLQRGGVFLKDISEKLMDASTGQPLENAWAYPYIRELAEYGLLAGGEGNDFRLDSESSCDVMSVLLKNAIVKIAPDAYNFNVAGMLEAYETSDRLTGEKAASMILDALGVSYTPGEAFNVLSGLELYRKVPEGKLTQNGGVTMDVVYCLAVETARLMK</sequence>
<gene>
    <name evidence="6" type="ORF">SAMN05444373_102313</name>
</gene>
<dbReference type="EMBL" id="FQZP01000023">
    <property type="protein sequence ID" value="SHJ07949.1"/>
    <property type="molecule type" value="Genomic_DNA"/>
</dbReference>
<keyword evidence="4" id="KW-0408">Iron</keyword>
<dbReference type="OrthoDB" id="9759982at2"/>
<evidence type="ECO:0000256" key="2">
    <source>
        <dbReference type="ARBA" id="ARBA00022723"/>
    </source>
</evidence>
<keyword evidence="7" id="KW-1185">Reference proteome</keyword>
<dbReference type="Pfam" id="PF12831">
    <property type="entry name" value="FAD_oxidored"/>
    <property type="match status" value="1"/>
</dbReference>
<dbReference type="PANTHER" id="PTHR43498:SF1">
    <property type="entry name" value="COB--COM HETERODISULFIDE REDUCTASE IRON-SULFUR SUBUNIT A"/>
    <property type="match status" value="1"/>
</dbReference>
<reference evidence="6 7" key="1">
    <citation type="submission" date="2016-11" db="EMBL/GenBank/DDBJ databases">
        <authorList>
            <person name="Varghese N."/>
            <person name="Submissions S."/>
        </authorList>
    </citation>
    <scope>NUCLEOTIDE SEQUENCE [LARGE SCALE GENOMIC DNA]</scope>
    <source>
        <strain evidence="6 7">DSM 19027</strain>
    </source>
</reference>
<evidence type="ECO:0000256" key="5">
    <source>
        <dbReference type="ARBA" id="ARBA00023014"/>
    </source>
</evidence>
<evidence type="ECO:0000313" key="6">
    <source>
        <dbReference type="EMBL" id="SHJ07949.1"/>
    </source>
</evidence>
<keyword evidence="2" id="KW-0479">Metal-binding</keyword>
<keyword evidence="5" id="KW-0411">Iron-sulfur</keyword>
<evidence type="ECO:0000313" key="7">
    <source>
        <dbReference type="Proteomes" id="UP000324781"/>
    </source>
</evidence>
<dbReference type="Gene3D" id="3.50.50.60">
    <property type="entry name" value="FAD/NAD(P)-binding domain"/>
    <property type="match status" value="1"/>
</dbReference>
<evidence type="ECO:0000256" key="1">
    <source>
        <dbReference type="ARBA" id="ARBA00022485"/>
    </source>
</evidence>
<dbReference type="Proteomes" id="UP000324781">
    <property type="component" value="Unassembled WGS sequence"/>
</dbReference>
<dbReference type="InterPro" id="IPR036188">
    <property type="entry name" value="FAD/NAD-bd_sf"/>
</dbReference>
<dbReference type="SUPFAM" id="SSF51905">
    <property type="entry name" value="FAD/NAD(P)-binding domain"/>
    <property type="match status" value="1"/>
</dbReference>
<dbReference type="PANTHER" id="PTHR43498">
    <property type="entry name" value="FERREDOXIN:COB-COM HETERODISULFIDE REDUCTASE SUBUNIT A"/>
    <property type="match status" value="1"/>
</dbReference>
<dbReference type="GO" id="GO:0016491">
    <property type="term" value="F:oxidoreductase activity"/>
    <property type="evidence" value="ECO:0007669"/>
    <property type="project" value="UniProtKB-KW"/>
</dbReference>
<keyword evidence="1" id="KW-0004">4Fe-4S</keyword>
<evidence type="ECO:0000256" key="4">
    <source>
        <dbReference type="ARBA" id="ARBA00023004"/>
    </source>
</evidence>
<dbReference type="InterPro" id="IPR039650">
    <property type="entry name" value="HdrA-like"/>
</dbReference>
<organism evidence="6 7">
    <name type="scientific">Thermoclostridium caenicola</name>
    <dbReference type="NCBI Taxonomy" id="659425"/>
    <lineage>
        <taxon>Bacteria</taxon>
        <taxon>Bacillati</taxon>
        <taxon>Bacillota</taxon>
        <taxon>Clostridia</taxon>
        <taxon>Eubacteriales</taxon>
        <taxon>Oscillospiraceae</taxon>
        <taxon>Thermoclostridium</taxon>
    </lineage>
</organism>
<accession>A0A1M6GDH4</accession>
<protein>
    <submittedName>
        <fullName evidence="6">FAD dependent oxidoreductase</fullName>
    </submittedName>
</protein>
<dbReference type="GO" id="GO:0046872">
    <property type="term" value="F:metal ion binding"/>
    <property type="evidence" value="ECO:0007669"/>
    <property type="project" value="UniProtKB-KW"/>
</dbReference>
<name>A0A1M6GDH4_9FIRM</name>
<evidence type="ECO:0000256" key="3">
    <source>
        <dbReference type="ARBA" id="ARBA00023002"/>
    </source>
</evidence>
<proteinExistence type="predicted"/>
<dbReference type="AlphaFoldDB" id="A0A1M6GDH4"/>
<dbReference type="RefSeq" id="WP_149678718.1">
    <property type="nucleotide sequence ID" value="NZ_FQZP01000023.1"/>
</dbReference>
<keyword evidence="3" id="KW-0560">Oxidoreductase</keyword>